<evidence type="ECO:0008006" key="4">
    <source>
        <dbReference type="Google" id="ProtNLM"/>
    </source>
</evidence>
<organism evidence="1">
    <name type="scientific">Cladocopium goreaui</name>
    <dbReference type="NCBI Taxonomy" id="2562237"/>
    <lineage>
        <taxon>Eukaryota</taxon>
        <taxon>Sar</taxon>
        <taxon>Alveolata</taxon>
        <taxon>Dinophyceae</taxon>
        <taxon>Suessiales</taxon>
        <taxon>Symbiodiniaceae</taxon>
        <taxon>Cladocopium</taxon>
    </lineage>
</organism>
<accession>A0A9P1DGJ0</accession>
<evidence type="ECO:0000313" key="2">
    <source>
        <dbReference type="EMBL" id="CAL4795535.1"/>
    </source>
</evidence>
<evidence type="ECO:0000313" key="3">
    <source>
        <dbReference type="Proteomes" id="UP001152797"/>
    </source>
</evidence>
<reference evidence="2 3" key="2">
    <citation type="submission" date="2024-05" db="EMBL/GenBank/DDBJ databases">
        <authorList>
            <person name="Chen Y."/>
            <person name="Shah S."/>
            <person name="Dougan E. K."/>
            <person name="Thang M."/>
            <person name="Chan C."/>
        </authorList>
    </citation>
    <scope>NUCLEOTIDE SEQUENCE [LARGE SCALE GENOMIC DNA]</scope>
</reference>
<name>A0A9P1DGJ0_9DINO</name>
<comment type="caution">
    <text evidence="1">The sequence shown here is derived from an EMBL/GenBank/DDBJ whole genome shotgun (WGS) entry which is preliminary data.</text>
</comment>
<dbReference type="OrthoDB" id="426293at2759"/>
<dbReference type="EMBL" id="CAMXCT020004224">
    <property type="protein sequence ID" value="CAL1161598.1"/>
    <property type="molecule type" value="Genomic_DNA"/>
</dbReference>
<dbReference type="Gene3D" id="1.25.40.20">
    <property type="entry name" value="Ankyrin repeat-containing domain"/>
    <property type="match status" value="1"/>
</dbReference>
<reference evidence="1" key="1">
    <citation type="submission" date="2022-10" db="EMBL/GenBank/DDBJ databases">
        <authorList>
            <person name="Chen Y."/>
            <person name="Dougan E. K."/>
            <person name="Chan C."/>
            <person name="Rhodes N."/>
            <person name="Thang M."/>
        </authorList>
    </citation>
    <scope>NUCLEOTIDE SEQUENCE</scope>
</reference>
<dbReference type="EMBL" id="CAMXCT030004224">
    <property type="protein sequence ID" value="CAL4795535.1"/>
    <property type="molecule type" value="Genomic_DNA"/>
</dbReference>
<dbReference type="SUPFAM" id="SSF48403">
    <property type="entry name" value="Ankyrin repeat"/>
    <property type="match status" value="1"/>
</dbReference>
<evidence type="ECO:0000313" key="1">
    <source>
        <dbReference type="EMBL" id="CAI4008223.1"/>
    </source>
</evidence>
<dbReference type="EMBL" id="CAMXCT010004224">
    <property type="protein sequence ID" value="CAI4008223.1"/>
    <property type="molecule type" value="Genomic_DNA"/>
</dbReference>
<dbReference type="InterPro" id="IPR036770">
    <property type="entry name" value="Ankyrin_rpt-contain_sf"/>
</dbReference>
<gene>
    <name evidence="1" type="ORF">C1SCF055_LOCUS33683</name>
</gene>
<proteinExistence type="predicted"/>
<sequence length="128" mass="14902">MVEQPSLENMNLLEFYRQTSWPQDSWPQMVRKRHLSNFLERHGFVDEHSPRRLNGKVRFECMYPIHVAAQTADVPMLRILLDLGVDPQTGAAEGRTAWQIAEEANRDGSHRRVLQLLEHSQRVKSVTL</sequence>
<keyword evidence="3" id="KW-1185">Reference proteome</keyword>
<protein>
    <recommendedName>
        <fullName evidence="4">Ankyrin repeat protein</fullName>
    </recommendedName>
</protein>
<dbReference type="AlphaFoldDB" id="A0A9P1DGJ0"/>
<dbReference type="Proteomes" id="UP001152797">
    <property type="component" value="Unassembled WGS sequence"/>
</dbReference>